<accession>A0A916E1A7</accession>
<reference evidence="1" key="1">
    <citation type="submission" date="2020-05" db="EMBL/GenBank/DDBJ databases">
        <authorList>
            <person name="Rincon C."/>
            <person name="Sanders R I."/>
            <person name="Robbins C."/>
            <person name="Chaturvedi A."/>
        </authorList>
    </citation>
    <scope>NUCLEOTIDE SEQUENCE</scope>
    <source>
        <strain evidence="1">CHB12</strain>
    </source>
</reference>
<organism evidence="1 2">
    <name type="scientific">Rhizophagus irregularis</name>
    <dbReference type="NCBI Taxonomy" id="588596"/>
    <lineage>
        <taxon>Eukaryota</taxon>
        <taxon>Fungi</taxon>
        <taxon>Fungi incertae sedis</taxon>
        <taxon>Mucoromycota</taxon>
        <taxon>Glomeromycotina</taxon>
        <taxon>Glomeromycetes</taxon>
        <taxon>Glomerales</taxon>
        <taxon>Glomeraceae</taxon>
        <taxon>Rhizophagus</taxon>
    </lineage>
</organism>
<protein>
    <submittedName>
        <fullName evidence="1">Uncharacterized protein</fullName>
    </submittedName>
</protein>
<sequence>MYGHLSNFKEVSLLIEKTMGNISKIDICSINKTAKEAGILIKAIADNCPKINYLRTYIGSKDFIHVKTLLLNCRFLKTIDLKSLDFFINENDNNIGDELLNIFISFSPKSLDEIIISGLWKYSIDAFNRFFENFREWPLYHFGINDSYNYAITNDHKIMFRKYINEGVVKYFNELLLVLD</sequence>
<evidence type="ECO:0000313" key="1">
    <source>
        <dbReference type="EMBL" id="CAB5344450.1"/>
    </source>
</evidence>
<dbReference type="AlphaFoldDB" id="A0A916E1A7"/>
<dbReference type="OrthoDB" id="10337704at2759"/>
<dbReference type="EMBL" id="CAGKOT010000005">
    <property type="protein sequence ID" value="CAB5344450.1"/>
    <property type="molecule type" value="Genomic_DNA"/>
</dbReference>
<evidence type="ECO:0000313" key="2">
    <source>
        <dbReference type="Proteomes" id="UP000684084"/>
    </source>
</evidence>
<proteinExistence type="predicted"/>
<dbReference type="Proteomes" id="UP000684084">
    <property type="component" value="Unassembled WGS sequence"/>
</dbReference>
<name>A0A916E1A7_9GLOM</name>
<gene>
    <name evidence="1" type="ORF">CHRIB12_LOCUS3960</name>
</gene>
<comment type="caution">
    <text evidence="1">The sequence shown here is derived from an EMBL/GenBank/DDBJ whole genome shotgun (WGS) entry which is preliminary data.</text>
</comment>